<name>A0A7G2CHC6_9TRYP</name>
<dbReference type="PANTHER" id="PTHR38827:SF1">
    <property type="entry name" value="T. BRUCEI SPP.-SPECIFIC PROTEIN"/>
    <property type="match status" value="1"/>
</dbReference>
<protein>
    <submittedName>
        <fullName evidence="1">Uncharacterized protein</fullName>
    </submittedName>
</protein>
<keyword evidence="2" id="KW-1185">Reference proteome</keyword>
<reference evidence="1 2" key="1">
    <citation type="submission" date="2020-08" db="EMBL/GenBank/DDBJ databases">
        <authorList>
            <person name="Newling K."/>
            <person name="Davey J."/>
            <person name="Forrester S."/>
        </authorList>
    </citation>
    <scope>NUCLEOTIDE SEQUENCE [LARGE SCALE GENOMIC DNA]</scope>
    <source>
        <strain evidence="2">Crithidia deanei Carvalho (ATCC PRA-265)</strain>
    </source>
</reference>
<organism evidence="1 2">
    <name type="scientific">Angomonas deanei</name>
    <dbReference type="NCBI Taxonomy" id="59799"/>
    <lineage>
        <taxon>Eukaryota</taxon>
        <taxon>Discoba</taxon>
        <taxon>Euglenozoa</taxon>
        <taxon>Kinetoplastea</taxon>
        <taxon>Metakinetoplastina</taxon>
        <taxon>Trypanosomatida</taxon>
        <taxon>Trypanosomatidae</taxon>
        <taxon>Strigomonadinae</taxon>
        <taxon>Angomonas</taxon>
    </lineage>
</organism>
<dbReference type="OrthoDB" id="259903at2759"/>
<dbReference type="Proteomes" id="UP000515908">
    <property type="component" value="Chromosome 09"/>
</dbReference>
<evidence type="ECO:0000313" key="1">
    <source>
        <dbReference type="EMBL" id="CAD2217612.1"/>
    </source>
</evidence>
<dbReference type="PANTHER" id="PTHR38827">
    <property type="entry name" value="T. BRUCEI SPP.-SPECIFIC PROTEIN-RELATED"/>
    <property type="match status" value="1"/>
</dbReference>
<evidence type="ECO:0000313" key="2">
    <source>
        <dbReference type="Proteomes" id="UP000515908"/>
    </source>
</evidence>
<sequence>MFGRRVFASAAIPRAQWASLHIMSAQQAARRLPSLIPLNTGVARSVESSLLLTNGGGLTGTSAISEKLNDLFSKGAIEMSQLLAIIRGEMVLKAFSWHTPLNIVAELSRRPNEKKINK</sequence>
<proteinExistence type="predicted"/>
<dbReference type="VEuPathDB" id="TriTrypDB:ADEAN_000509000"/>
<gene>
    <name evidence="1" type="ORF">ADEAN_000509000</name>
</gene>
<dbReference type="AlphaFoldDB" id="A0A7G2CHC6"/>
<dbReference type="EMBL" id="LR877153">
    <property type="protein sequence ID" value="CAD2217612.1"/>
    <property type="molecule type" value="Genomic_DNA"/>
</dbReference>
<accession>A0A7G2CHC6</accession>